<sequence length="407" mass="47072">MPLEFAHQNRFWQSGNQVVQLQPQPDLGISYLLDDSLARIKSRPFVFNVMVAGASDLGKSTFLNTFFRTDIANVDEEEDKPMSTPHLFQTRVYPVQVEEEGVQFQLTAVDCSGLGEGLDRGDDVDMIIEYIDEQYRRYMIQEHAAHRPTVLPDTRIHLLFYLLPSTKGRLTEFDAHNLRKLAQKTNVIPLISKADVYTQDELARVKTKLTAEISHYELGLYTGPHNEDVPHTGSLITTPFAVIGSNQTHEVQGRQVRARQYPWGLIEVENPEHCDIPRLRCWLMKECLLDVIDKTHACFYADFRARLMRLNGRPESIMPFDDGFETKITSTQQKFARVMAERENDLRQTFMERIRVKEIELRDYEAKLRTVREALLRELELEQLELEREEANLPEEPVEKPKPAKSG</sequence>
<evidence type="ECO:0000259" key="5">
    <source>
        <dbReference type="PROSITE" id="PS51719"/>
    </source>
</evidence>
<dbReference type="SUPFAM" id="SSF52540">
    <property type="entry name" value="P-loop containing nucleoside triphosphate hydrolases"/>
    <property type="match status" value="1"/>
</dbReference>
<dbReference type="InterPro" id="IPR016491">
    <property type="entry name" value="Septin"/>
</dbReference>
<dbReference type="GO" id="GO:0005525">
    <property type="term" value="F:GTP binding"/>
    <property type="evidence" value="ECO:0007669"/>
    <property type="project" value="UniProtKB-KW"/>
</dbReference>
<evidence type="ECO:0000256" key="2">
    <source>
        <dbReference type="ARBA" id="ARBA00023134"/>
    </source>
</evidence>
<dbReference type="STRING" id="215637.A0A4P9ZTV5"/>
<proteinExistence type="inferred from homology"/>
<organism evidence="6 7">
    <name type="scientific">Dimargaris cristalligena</name>
    <dbReference type="NCBI Taxonomy" id="215637"/>
    <lineage>
        <taxon>Eukaryota</taxon>
        <taxon>Fungi</taxon>
        <taxon>Fungi incertae sedis</taxon>
        <taxon>Zoopagomycota</taxon>
        <taxon>Kickxellomycotina</taxon>
        <taxon>Dimargaritomycetes</taxon>
        <taxon>Dimargaritales</taxon>
        <taxon>Dimargaritaceae</taxon>
        <taxon>Dimargaris</taxon>
    </lineage>
</organism>
<evidence type="ECO:0000256" key="4">
    <source>
        <dbReference type="SAM" id="MobiDB-lite"/>
    </source>
</evidence>
<name>A0A4P9ZTV5_9FUNG</name>
<dbReference type="Gene3D" id="3.40.50.300">
    <property type="entry name" value="P-loop containing nucleotide triphosphate hydrolases"/>
    <property type="match status" value="1"/>
</dbReference>
<dbReference type="InterPro" id="IPR027417">
    <property type="entry name" value="P-loop_NTPase"/>
</dbReference>
<evidence type="ECO:0000313" key="6">
    <source>
        <dbReference type="EMBL" id="RKP36963.1"/>
    </source>
</evidence>
<keyword evidence="1 3" id="KW-0547">Nucleotide-binding</keyword>
<feature type="domain" description="Septin-type G" evidence="5">
    <location>
        <begin position="43"/>
        <end position="310"/>
    </location>
</feature>
<protein>
    <submittedName>
        <fullName evidence="6">Septin-domain-containing protein</fullName>
    </submittedName>
</protein>
<feature type="region of interest" description="Disordered" evidence="4">
    <location>
        <begin position="386"/>
        <end position="407"/>
    </location>
</feature>
<dbReference type="EMBL" id="ML002565">
    <property type="protein sequence ID" value="RKP36963.1"/>
    <property type="molecule type" value="Genomic_DNA"/>
</dbReference>
<keyword evidence="7" id="KW-1185">Reference proteome</keyword>
<dbReference type="InterPro" id="IPR030379">
    <property type="entry name" value="G_SEPTIN_dom"/>
</dbReference>
<gene>
    <name evidence="6" type="ORF">BJ085DRAFT_36565</name>
</gene>
<dbReference type="Pfam" id="PF00735">
    <property type="entry name" value="Septin"/>
    <property type="match status" value="1"/>
</dbReference>
<dbReference type="PIRSF" id="PIRSF006698">
    <property type="entry name" value="Septin"/>
    <property type="match status" value="1"/>
</dbReference>
<dbReference type="AlphaFoldDB" id="A0A4P9ZTV5"/>
<keyword evidence="2 3" id="KW-0342">GTP-binding</keyword>
<dbReference type="GO" id="GO:0032156">
    <property type="term" value="C:septin cytoskeleton"/>
    <property type="evidence" value="ECO:0007669"/>
    <property type="project" value="UniProtKB-ARBA"/>
</dbReference>
<evidence type="ECO:0000256" key="3">
    <source>
        <dbReference type="RuleBase" id="RU004560"/>
    </source>
</evidence>
<reference evidence="7" key="1">
    <citation type="journal article" date="2018" name="Nat. Microbiol.">
        <title>Leveraging single-cell genomics to expand the fungal tree of life.</title>
        <authorList>
            <person name="Ahrendt S.R."/>
            <person name="Quandt C.A."/>
            <person name="Ciobanu D."/>
            <person name="Clum A."/>
            <person name="Salamov A."/>
            <person name="Andreopoulos B."/>
            <person name="Cheng J.F."/>
            <person name="Woyke T."/>
            <person name="Pelin A."/>
            <person name="Henrissat B."/>
            <person name="Reynolds N.K."/>
            <person name="Benny G.L."/>
            <person name="Smith M.E."/>
            <person name="James T.Y."/>
            <person name="Grigoriev I.V."/>
        </authorList>
    </citation>
    <scope>NUCLEOTIDE SEQUENCE [LARGE SCALE GENOMIC DNA]</scope>
    <source>
        <strain evidence="7">RSA 468</strain>
    </source>
</reference>
<dbReference type="GO" id="GO:0005938">
    <property type="term" value="C:cell cortex"/>
    <property type="evidence" value="ECO:0007669"/>
    <property type="project" value="UniProtKB-ARBA"/>
</dbReference>
<evidence type="ECO:0000256" key="1">
    <source>
        <dbReference type="ARBA" id="ARBA00022741"/>
    </source>
</evidence>
<dbReference type="PROSITE" id="PS51719">
    <property type="entry name" value="G_SEPTIN"/>
    <property type="match status" value="1"/>
</dbReference>
<dbReference type="PANTHER" id="PTHR18884">
    <property type="entry name" value="SEPTIN"/>
    <property type="match status" value="1"/>
</dbReference>
<dbReference type="Proteomes" id="UP000268162">
    <property type="component" value="Unassembled WGS sequence"/>
</dbReference>
<accession>A0A4P9ZTV5</accession>
<evidence type="ECO:0000313" key="7">
    <source>
        <dbReference type="Proteomes" id="UP000268162"/>
    </source>
</evidence>
<comment type="similarity">
    <text evidence="3">Belongs to the TRAFAC class TrmE-Era-EngA-EngB-Septin-like GTPase superfamily. Septin GTPase family.</text>
</comment>